<name>A0ABQ3H710_9NEIS</name>
<protein>
    <recommendedName>
        <fullName evidence="4">ATP-binding protein</fullName>
    </recommendedName>
</protein>
<proteinExistence type="predicted"/>
<feature type="coiled-coil region" evidence="1">
    <location>
        <begin position="394"/>
        <end position="421"/>
    </location>
</feature>
<keyword evidence="3" id="KW-1185">Reference proteome</keyword>
<keyword evidence="1" id="KW-0175">Coiled coil</keyword>
<dbReference type="Proteomes" id="UP000662678">
    <property type="component" value="Unassembled WGS sequence"/>
</dbReference>
<organism evidence="2 3">
    <name type="scientific">Vogesella fluminis</name>
    <dbReference type="NCBI Taxonomy" id="1069161"/>
    <lineage>
        <taxon>Bacteria</taxon>
        <taxon>Pseudomonadati</taxon>
        <taxon>Pseudomonadota</taxon>
        <taxon>Betaproteobacteria</taxon>
        <taxon>Neisseriales</taxon>
        <taxon>Chromobacteriaceae</taxon>
        <taxon>Vogesella</taxon>
    </lineage>
</organism>
<reference evidence="3" key="1">
    <citation type="journal article" date="2019" name="Int. J. Syst. Evol. Microbiol.">
        <title>The Global Catalogue of Microorganisms (GCM) 10K type strain sequencing project: providing services to taxonomists for standard genome sequencing and annotation.</title>
        <authorList>
            <consortium name="The Broad Institute Genomics Platform"/>
            <consortium name="The Broad Institute Genome Sequencing Center for Infectious Disease"/>
            <person name="Wu L."/>
            <person name="Ma J."/>
        </authorList>
    </citation>
    <scope>NUCLEOTIDE SEQUENCE [LARGE SCALE GENOMIC DNA]</scope>
    <source>
        <strain evidence="3">KCTC 23713</strain>
    </source>
</reference>
<sequence>MTSWLSEYKATRQSPRLWVEDVWLLDSVEPLSITRNLKLRQGLNVVWAREPETDLASGLASAGHGVGKTSLCYLLRHCLGDEASSITVLCDKASGAFPKGGVAAKVHLDDTTWVVFRPYARFGRSLAGIGESLSELLAGQLAGSFAEYQDELQAAFIGKLPNSTLPGSAQVLEWRHLLAWCIRDQKTRFDAFFHWRDGDGLGFRRSRQDPPLFVRSVLGLHDANVDRLMREVDMRQSSLSKLEAEIPELERLPALEVTLAERRLRARLGASDDEPAFKDLVSTSLEQLLERRIEHLEMQCRKAEPAAERAELALGRALATHSDLDQKARVLELEAEIAQSVLENNEIAFNRLSEEVRELELLAGQCRHGDIDFSHCSHVIQRRSTQSLSWHFRKQAAAANLANQSKALREAKLKADAARSDVVAQDAVVDQFRQAARKIQLQLASNLNDAESLRNQWDEFVRIWKRLQNGVSSTELETARNRKDWLEEDLQKKQTELFVIRQQSSARSNFLKALTKTVAYRMLGEDGFGIFKPESDTQPFELSVGGEAYQVLEVLLGDITTLLDSALSDATLHPGLIVHDCPREADMSERLYREFLLLVSEAEAQLSIGSIVPFQYIVTTTSPPPETLGKEPYLVLELRPGDENYSLFKKQLEPRLPSIA</sequence>
<accession>A0ABQ3H710</accession>
<evidence type="ECO:0000313" key="3">
    <source>
        <dbReference type="Proteomes" id="UP000662678"/>
    </source>
</evidence>
<evidence type="ECO:0008006" key="4">
    <source>
        <dbReference type="Google" id="ProtNLM"/>
    </source>
</evidence>
<gene>
    <name evidence="2" type="ORF">GCM10011419_01790</name>
</gene>
<evidence type="ECO:0000256" key="1">
    <source>
        <dbReference type="SAM" id="Coils"/>
    </source>
</evidence>
<evidence type="ECO:0000313" key="2">
    <source>
        <dbReference type="EMBL" id="GHD70891.1"/>
    </source>
</evidence>
<dbReference type="EMBL" id="BMYP01000002">
    <property type="protein sequence ID" value="GHD70891.1"/>
    <property type="molecule type" value="Genomic_DNA"/>
</dbReference>
<comment type="caution">
    <text evidence="2">The sequence shown here is derived from an EMBL/GenBank/DDBJ whole genome shotgun (WGS) entry which is preliminary data.</text>
</comment>